<accession>A0A2H5QLD3</accession>
<proteinExistence type="predicted"/>
<dbReference type="EMBL" id="BDQV01000479">
    <property type="protein sequence ID" value="GAY65433.1"/>
    <property type="molecule type" value="Genomic_DNA"/>
</dbReference>
<name>A0A2H5QLD3_CITUN</name>
<reference evidence="1 2" key="1">
    <citation type="journal article" date="2017" name="Front. Genet.">
        <title>Draft sequencing of the heterozygous diploid genome of Satsuma (Citrus unshiu Marc.) using a hybrid assembly approach.</title>
        <authorList>
            <person name="Shimizu T."/>
            <person name="Tanizawa Y."/>
            <person name="Mochizuki T."/>
            <person name="Nagasaki H."/>
            <person name="Yoshioka T."/>
            <person name="Toyoda A."/>
            <person name="Fujiyama A."/>
            <person name="Kaminuma E."/>
            <person name="Nakamura Y."/>
        </authorList>
    </citation>
    <scope>NUCLEOTIDE SEQUENCE [LARGE SCALE GENOMIC DNA]</scope>
    <source>
        <strain evidence="2">cv. Miyagawa wase</strain>
    </source>
</reference>
<sequence length="75" mass="8556">MKVYSQLWNIMFVNPTTVVNELLLCEFFIQDNESFCLLYLLAISFLPYVIKSPTIKLLLGADQVLCVCQAPIGRL</sequence>
<dbReference type="Proteomes" id="UP000236630">
    <property type="component" value="Unassembled WGS sequence"/>
</dbReference>
<evidence type="ECO:0000313" key="2">
    <source>
        <dbReference type="Proteomes" id="UP000236630"/>
    </source>
</evidence>
<organism evidence="1 2">
    <name type="scientific">Citrus unshiu</name>
    <name type="common">Satsuma mandarin</name>
    <name type="synonym">Citrus nobilis var. unshiu</name>
    <dbReference type="NCBI Taxonomy" id="55188"/>
    <lineage>
        <taxon>Eukaryota</taxon>
        <taxon>Viridiplantae</taxon>
        <taxon>Streptophyta</taxon>
        <taxon>Embryophyta</taxon>
        <taxon>Tracheophyta</taxon>
        <taxon>Spermatophyta</taxon>
        <taxon>Magnoliopsida</taxon>
        <taxon>eudicotyledons</taxon>
        <taxon>Gunneridae</taxon>
        <taxon>Pentapetalae</taxon>
        <taxon>rosids</taxon>
        <taxon>malvids</taxon>
        <taxon>Sapindales</taxon>
        <taxon>Rutaceae</taxon>
        <taxon>Aurantioideae</taxon>
        <taxon>Citrus</taxon>
    </lineage>
</organism>
<comment type="caution">
    <text evidence="1">The sequence shown here is derived from an EMBL/GenBank/DDBJ whole genome shotgun (WGS) entry which is preliminary data.</text>
</comment>
<evidence type="ECO:0000313" key="1">
    <source>
        <dbReference type="EMBL" id="GAY65432.1"/>
    </source>
</evidence>
<dbReference type="EMBL" id="BDQV01000479">
    <property type="protein sequence ID" value="GAY65432.1"/>
    <property type="molecule type" value="Genomic_DNA"/>
</dbReference>
<protein>
    <submittedName>
        <fullName evidence="1">Uncharacterized protein</fullName>
    </submittedName>
</protein>
<dbReference type="AlphaFoldDB" id="A0A2H5QLD3"/>
<keyword evidence="2" id="KW-1185">Reference proteome</keyword>
<gene>
    <name evidence="1" type="ORF">CUMW_241060</name>
</gene>